<keyword evidence="2" id="KW-1185">Reference proteome</keyword>
<reference evidence="1 2" key="1">
    <citation type="journal article" date="2021" name="Front. Genet.">
        <title>Chromosome-Level Genome Assembly Reveals Significant Gene Expansion in the Toll and IMD Signaling Pathways of Dendrolimus kikuchii.</title>
        <authorList>
            <person name="Zhou J."/>
            <person name="Wu P."/>
            <person name="Xiong Z."/>
            <person name="Liu N."/>
            <person name="Zhao N."/>
            <person name="Ji M."/>
            <person name="Qiu Y."/>
            <person name="Yang B."/>
        </authorList>
    </citation>
    <scope>NUCLEOTIDE SEQUENCE [LARGE SCALE GENOMIC DNA]</scope>
    <source>
        <strain evidence="1">Ann1</strain>
    </source>
</reference>
<proteinExistence type="predicted"/>
<protein>
    <submittedName>
        <fullName evidence="1">Uncharacterized protein</fullName>
    </submittedName>
</protein>
<dbReference type="Proteomes" id="UP000824533">
    <property type="component" value="Linkage Group LG04"/>
</dbReference>
<evidence type="ECO:0000313" key="2">
    <source>
        <dbReference type="Proteomes" id="UP000824533"/>
    </source>
</evidence>
<gene>
    <name evidence="1" type="ORF">K1T71_002462</name>
</gene>
<name>A0ACC1DD09_9NEOP</name>
<dbReference type="EMBL" id="CM034390">
    <property type="protein sequence ID" value="KAJ0181740.1"/>
    <property type="molecule type" value="Genomic_DNA"/>
</dbReference>
<organism evidence="1 2">
    <name type="scientific">Dendrolimus kikuchii</name>
    <dbReference type="NCBI Taxonomy" id="765133"/>
    <lineage>
        <taxon>Eukaryota</taxon>
        <taxon>Metazoa</taxon>
        <taxon>Ecdysozoa</taxon>
        <taxon>Arthropoda</taxon>
        <taxon>Hexapoda</taxon>
        <taxon>Insecta</taxon>
        <taxon>Pterygota</taxon>
        <taxon>Neoptera</taxon>
        <taxon>Endopterygota</taxon>
        <taxon>Lepidoptera</taxon>
        <taxon>Glossata</taxon>
        <taxon>Ditrysia</taxon>
        <taxon>Bombycoidea</taxon>
        <taxon>Lasiocampidae</taxon>
        <taxon>Dendrolimus</taxon>
    </lineage>
</organism>
<comment type="caution">
    <text evidence="1">The sequence shown here is derived from an EMBL/GenBank/DDBJ whole genome shotgun (WGS) entry which is preliminary data.</text>
</comment>
<evidence type="ECO:0000313" key="1">
    <source>
        <dbReference type="EMBL" id="KAJ0181740.1"/>
    </source>
</evidence>
<accession>A0ACC1DD09</accession>
<sequence length="2151" mass="243557">MSTDSVKNKNANKQTDNESENNPTEVFVMPPNLLEKLGINLENIYSSTQSMVADEVEQDHISNHAADIDFNSSDPKIVRDDNDSILETANLMKESVFLSPTFISTDSNVISGEVEIAKIEADHKEFSASSTLQLSENSIAILENNKKITSLNLNCTSKDVEMNNVVMGYQYQRDLVQNGTISGMNDNLTGDHIQKCFQSTPIFSSNEVLNVKALDIQPDPIQADEHFISSDSSDYTNSNLVKINALTAIPQKTEPKKKVKILSEESVDSVKLKTLFSQSKNMLTPVSFNTFITKANDFSYSELEIKDRITNISLKNLNSSDLNDLNVLANKQGPSEEYDFSNNNAKLLIDNEFENQLQSGTSNKSEPCVLNKEPNNSHSNLAIDKTIESSNICNKKIPNDNQKNDNDSMISNNIDLYSKATDKQINENLFHEFSTDCNSFNKNEVKDSSDVDIDNKISIINEDEITSKDCSSATINTLQNTDIFTNKVNDSNKNNPADKVTEIATYLTSFYKFNNKKSKKMKNNNLRESDTKLSIQGVEKPGGPGRVSKKKLQFKNIKTYQRHCKTNKSVSSIMLQNNELKLNKLEFPKNVEEKITMKSSPVICKSRYFCKCSDFGQLTFYDCDEVYEHIHFMNTINVECNLDMLFSIYDDYSIYPNLHNVTEENNEEINSNDNIVLDFNICLNDITEPEDFLIDTNELILHMHNEDSKQVVCQTNTKVAYEVSSEEDYDDNNDNLIPDKDCIKEGDNVTKMLPTQQLENAATEHLESHIATGTTKVIKKKDKCSEMVDNVQNNMKLKTSDKEPPLQLENVSKTKLGPNVSHDTSKRITRNRKHNKEKEAVQNNTLTPDNSNRKRRISSIKTKKQDDKNNVISKIKAIKCGVCYKILQEFQWEDHISVDHCYVAWQDGATLDFETYLEDKVILNKINDKLRKEGTLMCTFCQVKLKRPSSFIKHVIKCYNDRKEELISHVSSIKTITCGVCELDMEVSSWMDHIAKAHDYLAWKKEETPLDLSNENSVWNHLNVISKDIEGLVCAKCGIVRKYVKQYLAHIKKCEGNPNDSIASLNTTQEIDTSKVQNKSVCENNLQVTRQRKHKSYYTKFKPDFNVMDSDTSNLNNDFSHNDNSLLDVSMEIQSIMVKCGVCGQEVDSAGWINHIQNEHNYVAWKDCEPPLDLSDNKKVKAYLSRVVSEIGCLTCSKCGATKKKPLLYLNHVESCKKMVKECNYDIVDSSTVSITETSNTDEPCECGVCSEKLIRKNWVEHAMEKHYNLAWIKGEIAYDLTNCNIVHSLLTKYRKQGGEMVCKSCGARKKSVLGFFSHIVRCGKTEKEQDAFHGKCDACDKKYLLINKDKHMATHLVKNAEIHRVVKIEKTDNADQNESNEADMYQCAVCLQKVRTKKWRYHVMSKHYNIAWMIGNPPLDINNPGLVDKLLKEYKAEYGKYICNICRTSKASSLGFYAHVLVCGKTDEETEQFKALCDICKKKYMRIYEYQHMRAHRDAEILREKKLISMQQKEILKETTMDHVEVFDSKRNRKAAEKAKDVIEKYTACNNSCDKCESTDVKCKCVKTKWEMNLSDSDASVHLDELGSESNHSNESDVDDNLSDEEERIQERRRKKQMESCQLKTQRIPFRVTSDKTYIEQSYTNFCKTHLTDEMLFDKWHNFVYEIVSESELEKYMPPLKESCKVQMSKSEWLTLLRFQAEKKIGGIFTGGSVQCMRWAPSRLDEYRSGHWLAVVAHLSADQPRYNVDELYSNPALIQLWNVGFFDTTLPKLALGLAHDYGTIWALDWCPSGARDPLLKSDPDAFEKPLRLGLLAVACSNGIVYIYSIPYPSTIAKDDNIFIKLKPTAELRLTDGKERKLYQATSVCWSSQKGHSHIIVGYADGTVAFYDVNTMSPLLKTSEGNIEAFSPYHDERFQNTSITGLDVYPGGQSGGPDESVAGAWCAAAVSAGAVRLGGTAWCPRAAHASLVTNGVVFSPHWPALLLAGDDALVTLVVNELELWGQGRRIGSVRAIAACQQCARVACFTPPFIRTMVTHPINKEIIKQIAAEIVLAPIGAKKNEKPSKDELTVKLEPKTYDEAITQYGVKIKPIDKSKLKTQNGIATPAKDVRPDRFPLADVTTLAFCTSAQFHDRLAVATHAGIVFFIRV</sequence>